<dbReference type="AlphaFoldDB" id="Q6ARZ0"/>
<dbReference type="Proteomes" id="UP000000602">
    <property type="component" value="Chromosome"/>
</dbReference>
<evidence type="ECO:0000256" key="1">
    <source>
        <dbReference type="SAM" id="SignalP"/>
    </source>
</evidence>
<dbReference type="Pfam" id="PF10670">
    <property type="entry name" value="DUF4198"/>
    <property type="match status" value="1"/>
</dbReference>
<reference evidence="3" key="1">
    <citation type="journal article" date="2004" name="Environ. Microbiol.">
        <title>The genome of Desulfotalea psychrophila, a sulfate-reducing bacterium from permanently cold Arctic sediments.</title>
        <authorList>
            <person name="Rabus R."/>
            <person name="Ruepp A."/>
            <person name="Frickey T."/>
            <person name="Rattei T."/>
            <person name="Fartmann B."/>
            <person name="Stark M."/>
            <person name="Bauer M."/>
            <person name="Zibat A."/>
            <person name="Lombardot T."/>
            <person name="Becker I."/>
            <person name="Amann J."/>
            <person name="Gellner K."/>
            <person name="Teeling H."/>
            <person name="Leuschner W.D."/>
            <person name="Gloeckner F.-O."/>
            <person name="Lupas A.N."/>
            <person name="Amann R."/>
            <person name="Klenk H.-P."/>
        </authorList>
    </citation>
    <scope>NUCLEOTIDE SEQUENCE [LARGE SCALE GENOMIC DNA]</scope>
    <source>
        <strain evidence="3">DSM 12343 / LSv54</strain>
    </source>
</reference>
<keyword evidence="3" id="KW-1185">Reference proteome</keyword>
<accession>Q6ARZ0</accession>
<name>Q6ARZ0_DESPS</name>
<dbReference type="EMBL" id="CR522870">
    <property type="protein sequence ID" value="CAG34885.1"/>
    <property type="molecule type" value="Genomic_DNA"/>
</dbReference>
<sequence>MKKAFTSLTFFCATLLFLSSANAHEFIVKPVQFNVPVDHKLPFNVISCHAFMISEEAEAINQVEVALIKGDKKTKLSLQKNDTLLTLDGTADIKEAGTSILVGHRHGITWTQTTTGWKQASKKKCKGVISSGKYEKFCKTLINAGKADNGYSQILGQQLEIVPISNPAKAIVGKEMSFQILADGKPLSTKVYATYDGFSNRVNTYAYFTETDDSGIAHVQITHAGTWMLRVEHIDDKATADYDKHILRAVLVFSVTR</sequence>
<dbReference type="KEGG" id="dps:DP0156"/>
<feature type="chain" id="PRO_5004270656" description="DUF4198 domain-containing protein" evidence="1">
    <location>
        <begin position="24"/>
        <end position="257"/>
    </location>
</feature>
<proteinExistence type="predicted"/>
<dbReference type="HOGENOM" id="CLU_089873_0_0_7"/>
<evidence type="ECO:0000313" key="3">
    <source>
        <dbReference type="Proteomes" id="UP000000602"/>
    </source>
</evidence>
<dbReference type="OrthoDB" id="4219at2"/>
<dbReference type="eggNOG" id="COG5266">
    <property type="taxonomic scope" value="Bacteria"/>
</dbReference>
<evidence type="ECO:0000313" key="2">
    <source>
        <dbReference type="EMBL" id="CAG34885.1"/>
    </source>
</evidence>
<organism evidence="2 3">
    <name type="scientific">Desulfotalea psychrophila (strain LSv54 / DSM 12343)</name>
    <dbReference type="NCBI Taxonomy" id="177439"/>
    <lineage>
        <taxon>Bacteria</taxon>
        <taxon>Pseudomonadati</taxon>
        <taxon>Thermodesulfobacteriota</taxon>
        <taxon>Desulfobulbia</taxon>
        <taxon>Desulfobulbales</taxon>
        <taxon>Desulfocapsaceae</taxon>
        <taxon>Desulfotalea</taxon>
    </lineage>
</organism>
<gene>
    <name evidence="2" type="ordered locus">DP0156</name>
</gene>
<evidence type="ECO:0008006" key="4">
    <source>
        <dbReference type="Google" id="ProtNLM"/>
    </source>
</evidence>
<keyword evidence="1" id="KW-0732">Signal</keyword>
<dbReference type="STRING" id="177439.DP0156"/>
<feature type="signal peptide" evidence="1">
    <location>
        <begin position="1"/>
        <end position="23"/>
    </location>
</feature>
<protein>
    <recommendedName>
        <fullName evidence="4">DUF4198 domain-containing protein</fullName>
    </recommendedName>
</protein>
<dbReference type="RefSeq" id="WP_011187401.1">
    <property type="nucleotide sequence ID" value="NC_006138.1"/>
</dbReference>
<dbReference type="InterPro" id="IPR019613">
    <property type="entry name" value="DUF4198"/>
</dbReference>